<dbReference type="Gene3D" id="3.90.1590.10">
    <property type="entry name" value="glutathione-dependent formaldehyde- activating enzyme (gfa)"/>
    <property type="match status" value="1"/>
</dbReference>
<dbReference type="PROSITE" id="PS51891">
    <property type="entry name" value="CENP_V_GFA"/>
    <property type="match status" value="1"/>
</dbReference>
<evidence type="ECO:0000256" key="2">
    <source>
        <dbReference type="ARBA" id="ARBA00022723"/>
    </source>
</evidence>
<proteinExistence type="inferred from homology"/>
<evidence type="ECO:0000259" key="5">
    <source>
        <dbReference type="PROSITE" id="PS51891"/>
    </source>
</evidence>
<evidence type="ECO:0000256" key="1">
    <source>
        <dbReference type="ARBA" id="ARBA00005495"/>
    </source>
</evidence>
<dbReference type="Pfam" id="PF04828">
    <property type="entry name" value="GFA"/>
    <property type="match status" value="1"/>
</dbReference>
<keyword evidence="7" id="KW-1185">Reference proteome</keyword>
<evidence type="ECO:0000256" key="3">
    <source>
        <dbReference type="ARBA" id="ARBA00022833"/>
    </source>
</evidence>
<comment type="caution">
    <text evidence="6">The sequence shown here is derived from an EMBL/GenBank/DDBJ whole genome shotgun (WGS) entry which is preliminary data.</text>
</comment>
<comment type="similarity">
    <text evidence="1">Belongs to the Gfa family.</text>
</comment>
<evidence type="ECO:0000256" key="4">
    <source>
        <dbReference type="ARBA" id="ARBA00023239"/>
    </source>
</evidence>
<reference evidence="7" key="1">
    <citation type="journal article" date="2019" name="Int. J. Syst. Evol. Microbiol.">
        <title>The Global Catalogue of Microorganisms (GCM) 10K type strain sequencing project: providing services to taxonomists for standard genome sequencing and annotation.</title>
        <authorList>
            <consortium name="The Broad Institute Genomics Platform"/>
            <consortium name="The Broad Institute Genome Sequencing Center for Infectious Disease"/>
            <person name="Wu L."/>
            <person name="Ma J."/>
        </authorList>
    </citation>
    <scope>NUCLEOTIDE SEQUENCE [LARGE SCALE GENOMIC DNA]</scope>
    <source>
        <strain evidence="7">CGMCC 1.10992</strain>
    </source>
</reference>
<dbReference type="PANTHER" id="PTHR33337:SF40">
    <property type="entry name" value="CENP-V_GFA DOMAIN-CONTAINING PROTEIN-RELATED"/>
    <property type="match status" value="1"/>
</dbReference>
<organism evidence="6 7">
    <name type="scientific">Corallincola platygyrae</name>
    <dbReference type="NCBI Taxonomy" id="1193278"/>
    <lineage>
        <taxon>Bacteria</taxon>
        <taxon>Pseudomonadati</taxon>
        <taxon>Pseudomonadota</taxon>
        <taxon>Gammaproteobacteria</taxon>
        <taxon>Alteromonadales</taxon>
        <taxon>Psychromonadaceae</taxon>
        <taxon>Corallincola</taxon>
    </lineage>
</organism>
<feature type="domain" description="CENP-V/GFA" evidence="5">
    <location>
        <begin position="7"/>
        <end position="118"/>
    </location>
</feature>
<evidence type="ECO:0000313" key="6">
    <source>
        <dbReference type="EMBL" id="MFD2097889.1"/>
    </source>
</evidence>
<sequence length="140" mass="15398">MPAESKVTGQCLCGSIKVTANTQPTHFEACHCNMCRNWGGGPLLAFDGGTEVSIAGEPKVFDSSEWAERGFCGECGTHLFYRLKQNQQYILPLGLFPELTDIEFEQEIFIDQKPDSYCFANNTKKMTAAEVFAAFGAPAE</sequence>
<name>A0ABW4XSQ6_9GAMM</name>
<dbReference type="EMBL" id="JBHUHT010000030">
    <property type="protein sequence ID" value="MFD2097889.1"/>
    <property type="molecule type" value="Genomic_DNA"/>
</dbReference>
<gene>
    <name evidence="6" type="ORF">ACFSJ3_18025</name>
</gene>
<dbReference type="InterPro" id="IPR006913">
    <property type="entry name" value="CENP-V/GFA"/>
</dbReference>
<keyword evidence="2" id="KW-0479">Metal-binding</keyword>
<dbReference type="PANTHER" id="PTHR33337">
    <property type="entry name" value="GFA DOMAIN-CONTAINING PROTEIN"/>
    <property type="match status" value="1"/>
</dbReference>
<dbReference type="InterPro" id="IPR011057">
    <property type="entry name" value="Mss4-like_sf"/>
</dbReference>
<keyword evidence="3" id="KW-0862">Zinc</keyword>
<dbReference type="RefSeq" id="WP_345340026.1">
    <property type="nucleotide sequence ID" value="NZ_BAABLI010000013.1"/>
</dbReference>
<keyword evidence="4" id="KW-0456">Lyase</keyword>
<protein>
    <submittedName>
        <fullName evidence="6">GFA family protein</fullName>
    </submittedName>
</protein>
<dbReference type="Proteomes" id="UP001597380">
    <property type="component" value="Unassembled WGS sequence"/>
</dbReference>
<accession>A0ABW4XSQ6</accession>
<dbReference type="SUPFAM" id="SSF51316">
    <property type="entry name" value="Mss4-like"/>
    <property type="match status" value="1"/>
</dbReference>
<evidence type="ECO:0000313" key="7">
    <source>
        <dbReference type="Proteomes" id="UP001597380"/>
    </source>
</evidence>